<gene>
    <name evidence="1" type="ORF">IAB59_00375</name>
</gene>
<evidence type="ECO:0000313" key="2">
    <source>
        <dbReference type="Proteomes" id="UP000886833"/>
    </source>
</evidence>
<proteinExistence type="predicted"/>
<reference evidence="1" key="1">
    <citation type="submission" date="2020-10" db="EMBL/GenBank/DDBJ databases">
        <authorList>
            <person name="Gilroy R."/>
        </authorList>
    </citation>
    <scope>NUCLEOTIDE SEQUENCE</scope>
    <source>
        <strain evidence="1">CHK195-26880</strain>
    </source>
</reference>
<name>A0A9D1KB86_9FIRM</name>
<dbReference type="AlphaFoldDB" id="A0A9D1KB86"/>
<dbReference type="Proteomes" id="UP000886833">
    <property type="component" value="Unassembled WGS sequence"/>
</dbReference>
<comment type="caution">
    <text evidence="1">The sequence shown here is derived from an EMBL/GenBank/DDBJ whole genome shotgun (WGS) entry which is preliminary data.</text>
</comment>
<dbReference type="EMBL" id="DVKQ01000002">
    <property type="protein sequence ID" value="HIT36926.1"/>
    <property type="molecule type" value="Genomic_DNA"/>
</dbReference>
<protein>
    <submittedName>
        <fullName evidence="1">Uncharacterized protein</fullName>
    </submittedName>
</protein>
<organism evidence="1 2">
    <name type="scientific">Candidatus Onthousia faecipullorum</name>
    <dbReference type="NCBI Taxonomy" id="2840887"/>
    <lineage>
        <taxon>Bacteria</taxon>
        <taxon>Bacillati</taxon>
        <taxon>Bacillota</taxon>
        <taxon>Bacilli</taxon>
        <taxon>Candidatus Onthousia</taxon>
    </lineage>
</organism>
<evidence type="ECO:0000313" key="1">
    <source>
        <dbReference type="EMBL" id="HIT36926.1"/>
    </source>
</evidence>
<sequence length="202" mass="23748">MDEIINLAKEIGQFIAFIIVSLFFCKQYLNQYFKKTNVGKMLPKQNKLDLEILNKLEYVKEILNADRIHVYEFHNGEHYSDYRSAYKFSCTYEVFKAGNQPVQQKCINLPTNCMPQFVHRITEDGKFICKDLEELKTSMPSTYNFKKSINVGSFYDIAIHNKEGNIIGFIAIHWLDKNNMKVNKDAINQLVWYVEEHLINSK</sequence>
<reference evidence="1" key="2">
    <citation type="journal article" date="2021" name="PeerJ">
        <title>Extensive microbial diversity within the chicken gut microbiome revealed by metagenomics and culture.</title>
        <authorList>
            <person name="Gilroy R."/>
            <person name="Ravi A."/>
            <person name="Getino M."/>
            <person name="Pursley I."/>
            <person name="Horton D.L."/>
            <person name="Alikhan N.F."/>
            <person name="Baker D."/>
            <person name="Gharbi K."/>
            <person name="Hall N."/>
            <person name="Watson M."/>
            <person name="Adriaenssens E.M."/>
            <person name="Foster-Nyarko E."/>
            <person name="Jarju S."/>
            <person name="Secka A."/>
            <person name="Antonio M."/>
            <person name="Oren A."/>
            <person name="Chaudhuri R.R."/>
            <person name="La Ragione R."/>
            <person name="Hildebrand F."/>
            <person name="Pallen M.J."/>
        </authorList>
    </citation>
    <scope>NUCLEOTIDE SEQUENCE</scope>
    <source>
        <strain evidence="1">CHK195-26880</strain>
    </source>
</reference>
<accession>A0A9D1KB86</accession>